<name>A0A4D6MKQ6_VIGUN</name>
<keyword evidence="2" id="KW-1185">Reference proteome</keyword>
<evidence type="ECO:0000313" key="1">
    <source>
        <dbReference type="EMBL" id="QCE02066.1"/>
    </source>
</evidence>
<accession>A0A4D6MKQ6</accession>
<proteinExistence type="predicted"/>
<organism evidence="1 2">
    <name type="scientific">Vigna unguiculata</name>
    <name type="common">Cowpea</name>
    <dbReference type="NCBI Taxonomy" id="3917"/>
    <lineage>
        <taxon>Eukaryota</taxon>
        <taxon>Viridiplantae</taxon>
        <taxon>Streptophyta</taxon>
        <taxon>Embryophyta</taxon>
        <taxon>Tracheophyta</taxon>
        <taxon>Spermatophyta</taxon>
        <taxon>Magnoliopsida</taxon>
        <taxon>eudicotyledons</taxon>
        <taxon>Gunneridae</taxon>
        <taxon>Pentapetalae</taxon>
        <taxon>rosids</taxon>
        <taxon>fabids</taxon>
        <taxon>Fabales</taxon>
        <taxon>Fabaceae</taxon>
        <taxon>Papilionoideae</taxon>
        <taxon>50 kb inversion clade</taxon>
        <taxon>NPAAA clade</taxon>
        <taxon>indigoferoid/millettioid clade</taxon>
        <taxon>Phaseoleae</taxon>
        <taxon>Vigna</taxon>
    </lineage>
</organism>
<dbReference type="AlphaFoldDB" id="A0A4D6MKQ6"/>
<gene>
    <name evidence="1" type="ORF">DEO72_LG8g77</name>
</gene>
<protein>
    <submittedName>
        <fullName evidence="1">Uncharacterized protein</fullName>
    </submittedName>
</protein>
<evidence type="ECO:0000313" key="2">
    <source>
        <dbReference type="Proteomes" id="UP000501690"/>
    </source>
</evidence>
<reference evidence="1 2" key="1">
    <citation type="submission" date="2019-04" db="EMBL/GenBank/DDBJ databases">
        <title>An improved genome assembly and genetic linkage map for asparagus bean, Vigna unguiculata ssp. sesquipedialis.</title>
        <authorList>
            <person name="Xia Q."/>
            <person name="Zhang R."/>
            <person name="Dong Y."/>
        </authorList>
    </citation>
    <scope>NUCLEOTIDE SEQUENCE [LARGE SCALE GENOMIC DNA]</scope>
    <source>
        <tissue evidence="1">Leaf</tissue>
    </source>
</reference>
<dbReference type="EMBL" id="CP039352">
    <property type="protein sequence ID" value="QCE02066.1"/>
    <property type="molecule type" value="Genomic_DNA"/>
</dbReference>
<dbReference type="Proteomes" id="UP000501690">
    <property type="component" value="Linkage Group LG8"/>
</dbReference>
<sequence>MALLGERLCMKRELQEISLTRFRSTTDSTLIASVASPCSKTVTTELFLKFSKDPSPNQTSAKLFAPSLQIVL</sequence>